<proteinExistence type="predicted"/>
<protein>
    <recommendedName>
        <fullName evidence="4">Fibrous sheath-interacting protein 1</fullName>
    </recommendedName>
</protein>
<feature type="compositionally biased region" description="Basic and acidic residues" evidence="1">
    <location>
        <begin position="85"/>
        <end position="97"/>
    </location>
</feature>
<feature type="compositionally biased region" description="Acidic residues" evidence="1">
    <location>
        <begin position="309"/>
        <end position="318"/>
    </location>
</feature>
<feature type="region of interest" description="Disordered" evidence="1">
    <location>
        <begin position="137"/>
        <end position="157"/>
    </location>
</feature>
<feature type="region of interest" description="Disordered" evidence="1">
    <location>
        <begin position="250"/>
        <end position="277"/>
    </location>
</feature>
<keyword evidence="3" id="KW-1185">Reference proteome</keyword>
<accession>A0AB34IKR0</accession>
<sequence>MAEAEADDTAAVLQALNEELAMMRGIRDPALAGAVLDFEAPPHPPPPSSAKAAYPTAADADDLSERRQEQRRASELAHAKLSRGSLEEDLRRRETEGREQRELLLGYLQSLRARDDETGEALRDVAFERAVDKFTSEGRSRRAHADDALRGGGARGDAGISRLLARTDDPKLREELLEVQRLDAVLAQAARKGGTSSARGTRGEGHAGAPPSASVPLAASAPPSPRGQPRLPLGTPTAEEDATFLTATGITEGKEGGGGAPPAPSAMPSHTSSLASGQSFRAETVTGRPLGAIWMSAADEARVKALLEEEDEDEDGADGEYIASRPGEGYGPPLETAQRLQEIDALLAQASVADQELDGILQPRRMNPLVQSSAEDGHTDEGEAVGTCKVGGHLSGTETSRQLSTTAAKPILPNYLEEMKAQRAEAQRLAEIQRRLNRLQAMANEENRPMEDEKDASFEEELSTHELAQLEQLLGYIRQESERLVDAATPRNGYKGILGWPELAESPRMAAINVGGDVDFTSHEVE</sequence>
<feature type="compositionally biased region" description="Basic and acidic residues" evidence="1">
    <location>
        <begin position="137"/>
        <end position="149"/>
    </location>
</feature>
<dbReference type="EMBL" id="JBGBPQ010000022">
    <property type="protein sequence ID" value="KAL1502986.1"/>
    <property type="molecule type" value="Genomic_DNA"/>
</dbReference>
<dbReference type="Proteomes" id="UP001515480">
    <property type="component" value="Unassembled WGS sequence"/>
</dbReference>
<dbReference type="AlphaFoldDB" id="A0AB34IKR0"/>
<organism evidence="2 3">
    <name type="scientific">Prymnesium parvum</name>
    <name type="common">Toxic golden alga</name>
    <dbReference type="NCBI Taxonomy" id="97485"/>
    <lineage>
        <taxon>Eukaryota</taxon>
        <taxon>Haptista</taxon>
        <taxon>Haptophyta</taxon>
        <taxon>Prymnesiophyceae</taxon>
        <taxon>Prymnesiales</taxon>
        <taxon>Prymnesiaceae</taxon>
        <taxon>Prymnesium</taxon>
    </lineage>
</organism>
<reference evidence="2 3" key="1">
    <citation type="journal article" date="2024" name="Science">
        <title>Giant polyketide synthase enzymes in the biosynthesis of giant marine polyether toxins.</title>
        <authorList>
            <person name="Fallon T.R."/>
            <person name="Shende V.V."/>
            <person name="Wierzbicki I.H."/>
            <person name="Pendleton A.L."/>
            <person name="Watervoot N.F."/>
            <person name="Auber R.P."/>
            <person name="Gonzalez D.J."/>
            <person name="Wisecaver J.H."/>
            <person name="Moore B.S."/>
        </authorList>
    </citation>
    <scope>NUCLEOTIDE SEQUENCE [LARGE SCALE GENOMIC DNA]</scope>
    <source>
        <strain evidence="2 3">12B1</strain>
    </source>
</reference>
<feature type="compositionally biased region" description="Basic and acidic residues" evidence="1">
    <location>
        <begin position="63"/>
        <end position="78"/>
    </location>
</feature>
<feature type="region of interest" description="Disordered" evidence="1">
    <location>
        <begin position="190"/>
        <end position="236"/>
    </location>
</feature>
<feature type="compositionally biased region" description="Low complexity" evidence="1">
    <location>
        <begin position="49"/>
        <end position="58"/>
    </location>
</feature>
<evidence type="ECO:0000256" key="1">
    <source>
        <dbReference type="SAM" id="MobiDB-lite"/>
    </source>
</evidence>
<name>A0AB34IKR0_PRYPA</name>
<evidence type="ECO:0000313" key="3">
    <source>
        <dbReference type="Proteomes" id="UP001515480"/>
    </source>
</evidence>
<comment type="caution">
    <text evidence="2">The sequence shown here is derived from an EMBL/GenBank/DDBJ whole genome shotgun (WGS) entry which is preliminary data.</text>
</comment>
<feature type="compositionally biased region" description="Low complexity" evidence="1">
    <location>
        <begin position="207"/>
        <end position="221"/>
    </location>
</feature>
<evidence type="ECO:0008006" key="4">
    <source>
        <dbReference type="Google" id="ProtNLM"/>
    </source>
</evidence>
<evidence type="ECO:0000313" key="2">
    <source>
        <dbReference type="EMBL" id="KAL1502986.1"/>
    </source>
</evidence>
<feature type="region of interest" description="Disordered" evidence="1">
    <location>
        <begin position="36"/>
        <end position="97"/>
    </location>
</feature>
<feature type="region of interest" description="Disordered" evidence="1">
    <location>
        <begin position="309"/>
        <end position="329"/>
    </location>
</feature>
<gene>
    <name evidence="2" type="ORF">AB1Y20_011056</name>
</gene>